<protein>
    <submittedName>
        <fullName evidence="1">2-C-methyl-D-erythritol 4-phosphate cytidylyltransferase</fullName>
    </submittedName>
</protein>
<dbReference type="Proteomes" id="UP000260717">
    <property type="component" value="Unassembled WGS sequence"/>
</dbReference>
<evidence type="ECO:0000313" key="2">
    <source>
        <dbReference type="Proteomes" id="UP000260717"/>
    </source>
</evidence>
<dbReference type="AlphaFoldDB" id="A0A3E4WK11"/>
<gene>
    <name evidence="1" type="ORF">DXC13_16110</name>
</gene>
<organism evidence="1 2">
    <name type="scientific">Agathobacter rectalis</name>
    <dbReference type="NCBI Taxonomy" id="39491"/>
    <lineage>
        <taxon>Bacteria</taxon>
        <taxon>Bacillati</taxon>
        <taxon>Bacillota</taxon>
        <taxon>Clostridia</taxon>
        <taxon>Lachnospirales</taxon>
        <taxon>Lachnospiraceae</taxon>
        <taxon>Agathobacter</taxon>
    </lineage>
</organism>
<dbReference type="EMBL" id="QSTI01000070">
    <property type="protein sequence ID" value="RGM42507.1"/>
    <property type="molecule type" value="Genomic_DNA"/>
</dbReference>
<feature type="non-terminal residue" evidence="1">
    <location>
        <position position="1"/>
    </location>
</feature>
<evidence type="ECO:0000313" key="1">
    <source>
        <dbReference type="EMBL" id="RGM42507.1"/>
    </source>
</evidence>
<dbReference type="GO" id="GO:0016779">
    <property type="term" value="F:nucleotidyltransferase activity"/>
    <property type="evidence" value="ECO:0007669"/>
    <property type="project" value="UniProtKB-KW"/>
</dbReference>
<sequence>IEGSYENIKVTTPEDMGIAELFLKKRRKM</sequence>
<comment type="caution">
    <text evidence="1">The sequence shown here is derived from an EMBL/GenBank/DDBJ whole genome shotgun (WGS) entry which is preliminary data.</text>
</comment>
<accession>A0A3E4WK11</accession>
<keyword evidence="1" id="KW-0548">Nucleotidyltransferase</keyword>
<dbReference type="InterPro" id="IPR029044">
    <property type="entry name" value="Nucleotide-diphossugar_trans"/>
</dbReference>
<proteinExistence type="predicted"/>
<keyword evidence="1" id="KW-0808">Transferase</keyword>
<reference evidence="1 2" key="1">
    <citation type="submission" date="2018-08" db="EMBL/GenBank/DDBJ databases">
        <title>A genome reference for cultivated species of the human gut microbiota.</title>
        <authorList>
            <person name="Zou Y."/>
            <person name="Xue W."/>
            <person name="Luo G."/>
        </authorList>
    </citation>
    <scope>NUCLEOTIDE SEQUENCE [LARGE SCALE GENOMIC DNA]</scope>
    <source>
        <strain evidence="1 2">OM08-12AT</strain>
    </source>
</reference>
<name>A0A3E4WK11_9FIRM</name>
<dbReference type="Gene3D" id="3.90.550.10">
    <property type="entry name" value="Spore Coat Polysaccharide Biosynthesis Protein SpsA, Chain A"/>
    <property type="match status" value="1"/>
</dbReference>